<dbReference type="AlphaFoldDB" id="A0A183KVR3"/>
<proteinExistence type="predicted"/>
<accession>A0A183KVR3</accession>
<dbReference type="Proteomes" id="UP000279833">
    <property type="component" value="Unassembled WGS sequence"/>
</dbReference>
<organism evidence="3">
    <name type="scientific">Schistosoma curassoni</name>
    <dbReference type="NCBI Taxonomy" id="6186"/>
    <lineage>
        <taxon>Eukaryota</taxon>
        <taxon>Metazoa</taxon>
        <taxon>Spiralia</taxon>
        <taxon>Lophotrochozoa</taxon>
        <taxon>Platyhelminthes</taxon>
        <taxon>Trematoda</taxon>
        <taxon>Digenea</taxon>
        <taxon>Strigeidida</taxon>
        <taxon>Schistosomatoidea</taxon>
        <taxon>Schistosomatidae</taxon>
        <taxon>Schistosoma</taxon>
    </lineage>
</organism>
<keyword evidence="2" id="KW-1185">Reference proteome</keyword>
<evidence type="ECO:0000313" key="2">
    <source>
        <dbReference type="Proteomes" id="UP000279833"/>
    </source>
</evidence>
<reference evidence="1 2" key="2">
    <citation type="submission" date="2018-11" db="EMBL/GenBank/DDBJ databases">
        <authorList>
            <consortium name="Pathogen Informatics"/>
        </authorList>
    </citation>
    <scope>NUCLEOTIDE SEQUENCE [LARGE SCALE GENOMIC DNA]</scope>
    <source>
        <strain evidence="1">Dakar</strain>
        <strain evidence="2">Dakar, Senegal</strain>
    </source>
</reference>
<dbReference type="EMBL" id="UZAK01042037">
    <property type="protein sequence ID" value="VDP68195.1"/>
    <property type="molecule type" value="Genomic_DNA"/>
</dbReference>
<dbReference type="WBParaSite" id="SCUD_0001915901-mRNA-1">
    <property type="protein sequence ID" value="SCUD_0001915901-mRNA-1"/>
    <property type="gene ID" value="SCUD_0001915901"/>
</dbReference>
<sequence length="98" mass="10974">MTARPKGTVKIDHETGTHLLNGINWLDSWLRIRRLDKHKRPLNILIQVANLLATPRKQLLKVAGFSTVTTLLSVTQQTTITIQLFTSKCLTDVAQVTA</sequence>
<reference evidence="3" key="1">
    <citation type="submission" date="2016-06" db="UniProtKB">
        <authorList>
            <consortium name="WormBaseParasite"/>
        </authorList>
    </citation>
    <scope>IDENTIFICATION</scope>
</reference>
<evidence type="ECO:0000313" key="3">
    <source>
        <dbReference type="WBParaSite" id="SCUD_0001915901-mRNA-1"/>
    </source>
</evidence>
<evidence type="ECO:0000313" key="1">
    <source>
        <dbReference type="EMBL" id="VDP68195.1"/>
    </source>
</evidence>
<protein>
    <submittedName>
        <fullName evidence="3">Tnp_DDE_dom domain-containing protein</fullName>
    </submittedName>
</protein>
<name>A0A183KVR3_9TREM</name>
<gene>
    <name evidence="1" type="ORF">SCUD_LOCUS19156</name>
</gene>